<evidence type="ECO:0000259" key="8">
    <source>
        <dbReference type="PROSITE" id="PS50235"/>
    </source>
</evidence>
<organism evidence="9 10">
    <name type="scientific">Rhynocoris fuscipes</name>
    <dbReference type="NCBI Taxonomy" id="488301"/>
    <lineage>
        <taxon>Eukaryota</taxon>
        <taxon>Metazoa</taxon>
        <taxon>Ecdysozoa</taxon>
        <taxon>Arthropoda</taxon>
        <taxon>Hexapoda</taxon>
        <taxon>Insecta</taxon>
        <taxon>Pterygota</taxon>
        <taxon>Neoptera</taxon>
        <taxon>Paraneoptera</taxon>
        <taxon>Hemiptera</taxon>
        <taxon>Heteroptera</taxon>
        <taxon>Panheteroptera</taxon>
        <taxon>Cimicomorpha</taxon>
        <taxon>Reduviidae</taxon>
        <taxon>Harpactorinae</taxon>
        <taxon>Harpactorini</taxon>
        <taxon>Rhynocoris</taxon>
    </lineage>
</organism>
<dbReference type="PROSITE" id="PS50235">
    <property type="entry name" value="USP_3"/>
    <property type="match status" value="1"/>
</dbReference>
<dbReference type="InterPro" id="IPR038765">
    <property type="entry name" value="Papain-like_cys_pep_sf"/>
</dbReference>
<dbReference type="PANTHER" id="PTHR21646">
    <property type="entry name" value="UBIQUITIN CARBOXYL-TERMINAL HYDROLASE"/>
    <property type="match status" value="1"/>
</dbReference>
<protein>
    <recommendedName>
        <fullName evidence="3">ubiquitinyl hydrolase 1</fullName>
        <ecNumber evidence="3">3.4.19.12</ecNumber>
    </recommendedName>
</protein>
<dbReference type="GO" id="GO:0016579">
    <property type="term" value="P:protein deubiquitination"/>
    <property type="evidence" value="ECO:0007669"/>
    <property type="project" value="InterPro"/>
</dbReference>
<evidence type="ECO:0000256" key="2">
    <source>
        <dbReference type="ARBA" id="ARBA00009085"/>
    </source>
</evidence>
<dbReference type="Pfam" id="PF00443">
    <property type="entry name" value="UCH"/>
    <property type="match status" value="1"/>
</dbReference>
<evidence type="ECO:0000256" key="4">
    <source>
        <dbReference type="ARBA" id="ARBA00022670"/>
    </source>
</evidence>
<evidence type="ECO:0000256" key="3">
    <source>
        <dbReference type="ARBA" id="ARBA00012759"/>
    </source>
</evidence>
<dbReference type="EC" id="3.4.19.12" evidence="3"/>
<proteinExistence type="inferred from homology"/>
<keyword evidence="5" id="KW-0833">Ubl conjugation pathway</keyword>
<gene>
    <name evidence="9" type="ORF">O3M35_001336</name>
</gene>
<dbReference type="EMBL" id="JAPXFL010000001">
    <property type="protein sequence ID" value="KAK9513057.1"/>
    <property type="molecule type" value="Genomic_DNA"/>
</dbReference>
<dbReference type="InterPro" id="IPR018200">
    <property type="entry name" value="USP_CS"/>
</dbReference>
<evidence type="ECO:0000313" key="9">
    <source>
        <dbReference type="EMBL" id="KAK9513057.1"/>
    </source>
</evidence>
<dbReference type="GO" id="GO:0006508">
    <property type="term" value="P:proteolysis"/>
    <property type="evidence" value="ECO:0007669"/>
    <property type="project" value="UniProtKB-KW"/>
</dbReference>
<sequence>MISRQPGVCGLNNLGNTCFMNSVLQCMSNCPPITDYFLSNKHKRELNTTNPLGMKGEIARVYGELIQAIWSAKYETINPLPFKELATEAWENYKKRNDSIIVDTFHGLLKSRVVCPECERVSVTFDPFCHLSLPLPLNKDRIINVLSSMSKTSACYKKI</sequence>
<dbReference type="InterPro" id="IPR028889">
    <property type="entry name" value="USP"/>
</dbReference>
<dbReference type="Gene3D" id="3.90.70.10">
    <property type="entry name" value="Cysteine proteinases"/>
    <property type="match status" value="2"/>
</dbReference>
<dbReference type="Proteomes" id="UP001461498">
    <property type="component" value="Unassembled WGS sequence"/>
</dbReference>
<evidence type="ECO:0000313" key="10">
    <source>
        <dbReference type="Proteomes" id="UP001461498"/>
    </source>
</evidence>
<evidence type="ECO:0000256" key="7">
    <source>
        <dbReference type="ARBA" id="ARBA00022807"/>
    </source>
</evidence>
<keyword evidence="7" id="KW-0788">Thiol protease</keyword>
<keyword evidence="10" id="KW-1185">Reference proteome</keyword>
<keyword evidence="6" id="KW-0378">Hydrolase</keyword>
<evidence type="ECO:0000256" key="6">
    <source>
        <dbReference type="ARBA" id="ARBA00022801"/>
    </source>
</evidence>
<dbReference type="PANTHER" id="PTHR21646:SF24">
    <property type="entry name" value="UBIQUITIN CARBOXYL-TERMINAL HYDROLASE"/>
    <property type="match status" value="1"/>
</dbReference>
<dbReference type="AlphaFoldDB" id="A0AAW1DTN7"/>
<evidence type="ECO:0000256" key="1">
    <source>
        <dbReference type="ARBA" id="ARBA00000707"/>
    </source>
</evidence>
<evidence type="ECO:0000256" key="5">
    <source>
        <dbReference type="ARBA" id="ARBA00022786"/>
    </source>
</evidence>
<dbReference type="PROSITE" id="PS00972">
    <property type="entry name" value="USP_1"/>
    <property type="match status" value="1"/>
</dbReference>
<feature type="domain" description="USP" evidence="8">
    <location>
        <begin position="9"/>
        <end position="159"/>
    </location>
</feature>
<comment type="catalytic activity">
    <reaction evidence="1">
        <text>Thiol-dependent hydrolysis of ester, thioester, amide, peptide and isopeptide bonds formed by the C-terminal Gly of ubiquitin (a 76-residue protein attached to proteins as an intracellular targeting signal).</text>
        <dbReference type="EC" id="3.4.19.12"/>
    </reaction>
</comment>
<dbReference type="GO" id="GO:0004843">
    <property type="term" value="F:cysteine-type deubiquitinase activity"/>
    <property type="evidence" value="ECO:0007669"/>
    <property type="project" value="UniProtKB-EC"/>
</dbReference>
<comment type="similarity">
    <text evidence="2">Belongs to the peptidase C19 family.</text>
</comment>
<dbReference type="InterPro" id="IPR001394">
    <property type="entry name" value="Peptidase_C19_UCH"/>
</dbReference>
<dbReference type="InterPro" id="IPR050185">
    <property type="entry name" value="Ub_carboxyl-term_hydrolase"/>
</dbReference>
<dbReference type="SUPFAM" id="SSF54001">
    <property type="entry name" value="Cysteine proteinases"/>
    <property type="match status" value="1"/>
</dbReference>
<name>A0AAW1DTN7_9HEMI</name>
<keyword evidence="4" id="KW-0645">Protease</keyword>
<accession>A0AAW1DTN7</accession>
<reference evidence="9 10" key="1">
    <citation type="submission" date="2022-12" db="EMBL/GenBank/DDBJ databases">
        <title>Chromosome-level genome assembly of true bugs.</title>
        <authorList>
            <person name="Ma L."/>
            <person name="Li H."/>
        </authorList>
    </citation>
    <scope>NUCLEOTIDE SEQUENCE [LARGE SCALE GENOMIC DNA]</scope>
    <source>
        <strain evidence="9">Lab_2022b</strain>
    </source>
</reference>
<comment type="caution">
    <text evidence="9">The sequence shown here is derived from an EMBL/GenBank/DDBJ whole genome shotgun (WGS) entry which is preliminary data.</text>
</comment>